<feature type="transmembrane region" description="Helical" evidence="8">
    <location>
        <begin position="253"/>
        <end position="273"/>
    </location>
</feature>
<dbReference type="PROSITE" id="PS50850">
    <property type="entry name" value="MFS"/>
    <property type="match status" value="1"/>
</dbReference>
<proteinExistence type="predicted"/>
<dbReference type="GO" id="GO:0005886">
    <property type="term" value="C:plasma membrane"/>
    <property type="evidence" value="ECO:0007669"/>
    <property type="project" value="UniProtKB-SubCell"/>
</dbReference>
<feature type="transmembrane region" description="Helical" evidence="8">
    <location>
        <begin position="12"/>
        <end position="35"/>
    </location>
</feature>
<feature type="transmembrane region" description="Helical" evidence="8">
    <location>
        <begin position="169"/>
        <end position="188"/>
    </location>
</feature>
<sequence>MKIVRLIRGRFIQIAATLAASMTFTMAGLGVAWTAPIIPKLLAADSPIPMTADESSWMVAMLSVGCVIWVIPLAYFTNVLGRKTILLFTAVPCIIAWLTIIFTVSVEALYVARFLFGVEVITAFVITPIYLTEISEVKIRGVLSSVIQLSYNIGALFEYCMGPYVSYKILGISSAVFPIAFFLFMVWMPESPYFLLMKSRDGDAERSLMALRGKTESQHIQEELTAMRNVVDSLKMRGIPIRDLFSKRANRRALILILSLVMLQQFCGQLAIVSYTTQIMKRSGSSLDADVSVIISGGIQTIASVAMSSLVDRVGRKPLLLSSTIGVGVATLGLAVYFCLDERTDIDLSPVDWIPITCLVLYVSLFSLALGVLPFIVMGEIFLPNVKGLAASVALMVHAIGGTIVTKIFQIMTDDIGADSPFWLFSAYCFTSALFIVWYLPETKGKTFAEIHQEFNKNSYP</sequence>
<reference evidence="10 11" key="1">
    <citation type="journal article" date="2014" name="Nat. Commun.">
        <title>Molecular traces of alternative social organization in a termite genome.</title>
        <authorList>
            <person name="Terrapon N."/>
            <person name="Li C."/>
            <person name="Robertson H.M."/>
            <person name="Ji L."/>
            <person name="Meng X."/>
            <person name="Booth W."/>
            <person name="Chen Z."/>
            <person name="Childers C.P."/>
            <person name="Glastad K.M."/>
            <person name="Gokhale K."/>
            <person name="Gowin J."/>
            <person name="Gronenberg W."/>
            <person name="Hermansen R.A."/>
            <person name="Hu H."/>
            <person name="Hunt B.G."/>
            <person name="Huylmans A.K."/>
            <person name="Khalil S.M."/>
            <person name="Mitchell R.D."/>
            <person name="Munoz-Torres M.C."/>
            <person name="Mustard J.A."/>
            <person name="Pan H."/>
            <person name="Reese J.T."/>
            <person name="Scharf M.E."/>
            <person name="Sun F."/>
            <person name="Vogel H."/>
            <person name="Xiao J."/>
            <person name="Yang W."/>
            <person name="Yang Z."/>
            <person name="Yang Z."/>
            <person name="Zhou J."/>
            <person name="Zhu J."/>
            <person name="Brent C.S."/>
            <person name="Elsik C.G."/>
            <person name="Goodisman M.A."/>
            <person name="Liberles D.A."/>
            <person name="Roe R.M."/>
            <person name="Vargo E.L."/>
            <person name="Vilcinskas A."/>
            <person name="Wang J."/>
            <person name="Bornberg-Bauer E."/>
            <person name="Korb J."/>
            <person name="Zhang G."/>
            <person name="Liebig J."/>
        </authorList>
    </citation>
    <scope>NUCLEOTIDE SEQUENCE [LARGE SCALE GENOMIC DNA]</scope>
    <source>
        <tissue evidence="10">Whole organism</tissue>
    </source>
</reference>
<feature type="transmembrane region" description="Helical" evidence="8">
    <location>
        <begin position="389"/>
        <end position="409"/>
    </location>
</feature>
<keyword evidence="5 8" id="KW-0812">Transmembrane</keyword>
<dbReference type="GO" id="GO:0022857">
    <property type="term" value="F:transmembrane transporter activity"/>
    <property type="evidence" value="ECO:0007669"/>
    <property type="project" value="InterPro"/>
</dbReference>
<dbReference type="PANTHER" id="PTHR48021">
    <property type="match status" value="1"/>
</dbReference>
<name>A0A067RAY4_ZOONE</name>
<evidence type="ECO:0000256" key="6">
    <source>
        <dbReference type="ARBA" id="ARBA00022989"/>
    </source>
</evidence>
<comment type="subcellular location">
    <subcellularLocation>
        <location evidence="1">Cell membrane</location>
        <topology evidence="1">Multi-pass membrane protein</topology>
    </subcellularLocation>
</comment>
<dbReference type="InterPro" id="IPR005828">
    <property type="entry name" value="MFS_sugar_transport-like"/>
</dbReference>
<dbReference type="InterPro" id="IPR036259">
    <property type="entry name" value="MFS_trans_sf"/>
</dbReference>
<feature type="transmembrane region" description="Helical" evidence="8">
    <location>
        <begin position="421"/>
        <end position="440"/>
    </location>
</feature>
<dbReference type="InterPro" id="IPR020846">
    <property type="entry name" value="MFS_dom"/>
</dbReference>
<feature type="domain" description="Major facilitator superfamily (MFS) profile" evidence="9">
    <location>
        <begin position="16"/>
        <end position="444"/>
    </location>
</feature>
<protein>
    <submittedName>
        <fullName evidence="10">Sugar transporter ERD6-like 7</fullName>
    </submittedName>
</protein>
<dbReference type="Pfam" id="PF00083">
    <property type="entry name" value="Sugar_tr"/>
    <property type="match status" value="1"/>
</dbReference>
<dbReference type="InParanoid" id="A0A067RAY4"/>
<gene>
    <name evidence="10" type="ORF">L798_03256</name>
</gene>
<dbReference type="Gene3D" id="1.20.1250.20">
    <property type="entry name" value="MFS general substrate transporter like domains"/>
    <property type="match status" value="1"/>
</dbReference>
<feature type="transmembrane region" description="Helical" evidence="8">
    <location>
        <begin position="55"/>
        <end position="77"/>
    </location>
</feature>
<dbReference type="AlphaFoldDB" id="A0A067RAY4"/>
<feature type="transmembrane region" description="Helical" evidence="8">
    <location>
        <begin position="84"/>
        <end position="104"/>
    </location>
</feature>
<keyword evidence="7 8" id="KW-0472">Membrane</keyword>
<keyword evidence="2" id="KW-0813">Transport</keyword>
<dbReference type="eggNOG" id="KOG0254">
    <property type="taxonomic scope" value="Eukaryota"/>
</dbReference>
<dbReference type="FunFam" id="1.20.1250.20:FF:000218">
    <property type="entry name" value="facilitated trehalose transporter Tret1"/>
    <property type="match status" value="1"/>
</dbReference>
<keyword evidence="4 10" id="KW-0762">Sugar transport</keyword>
<evidence type="ECO:0000259" key="9">
    <source>
        <dbReference type="PROSITE" id="PS50850"/>
    </source>
</evidence>
<dbReference type="SUPFAM" id="SSF103473">
    <property type="entry name" value="MFS general substrate transporter"/>
    <property type="match status" value="1"/>
</dbReference>
<dbReference type="OMA" id="FGRKWPW"/>
<feature type="transmembrane region" description="Helical" evidence="8">
    <location>
        <begin position="318"/>
        <end position="338"/>
    </location>
</feature>
<evidence type="ECO:0000256" key="4">
    <source>
        <dbReference type="ARBA" id="ARBA00022597"/>
    </source>
</evidence>
<dbReference type="EMBL" id="KK852581">
    <property type="protein sequence ID" value="KDR20885.1"/>
    <property type="molecule type" value="Genomic_DNA"/>
</dbReference>
<evidence type="ECO:0000256" key="1">
    <source>
        <dbReference type="ARBA" id="ARBA00004651"/>
    </source>
</evidence>
<evidence type="ECO:0000256" key="7">
    <source>
        <dbReference type="ARBA" id="ARBA00023136"/>
    </source>
</evidence>
<keyword evidence="3" id="KW-1003">Cell membrane</keyword>
<accession>A0A067RAY4</accession>
<evidence type="ECO:0000256" key="8">
    <source>
        <dbReference type="SAM" id="Phobius"/>
    </source>
</evidence>
<evidence type="ECO:0000256" key="5">
    <source>
        <dbReference type="ARBA" id="ARBA00022692"/>
    </source>
</evidence>
<feature type="transmembrane region" description="Helical" evidence="8">
    <location>
        <begin position="110"/>
        <end position="132"/>
    </location>
</feature>
<dbReference type="OrthoDB" id="4142200at2759"/>
<evidence type="ECO:0000256" key="3">
    <source>
        <dbReference type="ARBA" id="ARBA00022475"/>
    </source>
</evidence>
<evidence type="ECO:0000313" key="11">
    <source>
        <dbReference type="Proteomes" id="UP000027135"/>
    </source>
</evidence>
<evidence type="ECO:0000313" key="10">
    <source>
        <dbReference type="EMBL" id="KDR20885.1"/>
    </source>
</evidence>
<keyword evidence="6 8" id="KW-1133">Transmembrane helix</keyword>
<feature type="transmembrane region" description="Helical" evidence="8">
    <location>
        <begin position="353"/>
        <end position="377"/>
    </location>
</feature>
<organism evidence="10 11">
    <name type="scientific">Zootermopsis nevadensis</name>
    <name type="common">Dampwood termite</name>
    <dbReference type="NCBI Taxonomy" id="136037"/>
    <lineage>
        <taxon>Eukaryota</taxon>
        <taxon>Metazoa</taxon>
        <taxon>Ecdysozoa</taxon>
        <taxon>Arthropoda</taxon>
        <taxon>Hexapoda</taxon>
        <taxon>Insecta</taxon>
        <taxon>Pterygota</taxon>
        <taxon>Neoptera</taxon>
        <taxon>Polyneoptera</taxon>
        <taxon>Dictyoptera</taxon>
        <taxon>Blattodea</taxon>
        <taxon>Blattoidea</taxon>
        <taxon>Termitoidae</taxon>
        <taxon>Termopsidae</taxon>
        <taxon>Zootermopsis</taxon>
    </lineage>
</organism>
<dbReference type="PANTHER" id="PTHR48021:SF46">
    <property type="entry name" value="MAJOR FACILITATOR SUPERFAMILY (MFS) PROFILE DOMAIN-CONTAINING PROTEIN"/>
    <property type="match status" value="1"/>
</dbReference>
<evidence type="ECO:0000256" key="2">
    <source>
        <dbReference type="ARBA" id="ARBA00022448"/>
    </source>
</evidence>
<dbReference type="InterPro" id="IPR050549">
    <property type="entry name" value="MFS_Trehalose_Transporter"/>
</dbReference>
<keyword evidence="11" id="KW-1185">Reference proteome</keyword>
<dbReference type="Proteomes" id="UP000027135">
    <property type="component" value="Unassembled WGS sequence"/>
</dbReference>